<organism evidence="7 8">
    <name type="scientific">Tepidimonas alkaliphilus</name>
    <dbReference type="NCBI Taxonomy" id="2588942"/>
    <lineage>
        <taxon>Bacteria</taxon>
        <taxon>Pseudomonadati</taxon>
        <taxon>Pseudomonadota</taxon>
        <taxon>Betaproteobacteria</taxon>
        <taxon>Burkholderiales</taxon>
        <taxon>Tepidimonas</taxon>
    </lineage>
</organism>
<proteinExistence type="predicted"/>
<dbReference type="SUPFAM" id="SSF161111">
    <property type="entry name" value="Cation efflux protein transmembrane domain-like"/>
    <property type="match status" value="1"/>
</dbReference>
<feature type="transmembrane region" description="Helical" evidence="5">
    <location>
        <begin position="127"/>
        <end position="148"/>
    </location>
</feature>
<feature type="domain" description="Cation efflux protein transmembrane" evidence="6">
    <location>
        <begin position="102"/>
        <end position="271"/>
    </location>
</feature>
<dbReference type="OrthoDB" id="9799649at2"/>
<dbReference type="InterPro" id="IPR027469">
    <property type="entry name" value="Cation_efflux_TMD_sf"/>
</dbReference>
<feature type="transmembrane region" description="Helical" evidence="5">
    <location>
        <begin position="249"/>
        <end position="267"/>
    </location>
</feature>
<keyword evidence="4 5" id="KW-0472">Membrane</keyword>
<feature type="transmembrane region" description="Helical" evidence="5">
    <location>
        <begin position="160"/>
        <end position="181"/>
    </location>
</feature>
<evidence type="ECO:0000256" key="1">
    <source>
        <dbReference type="ARBA" id="ARBA00004141"/>
    </source>
</evidence>
<dbReference type="GO" id="GO:0046872">
    <property type="term" value="F:metal ion binding"/>
    <property type="evidence" value="ECO:0007669"/>
    <property type="project" value="InterPro"/>
</dbReference>
<dbReference type="SUPFAM" id="SSF55008">
    <property type="entry name" value="HMA, heavy metal-associated domain"/>
    <property type="match status" value="1"/>
</dbReference>
<sequence length="274" mass="28414">MMTGSLHPGGRWRSTFRVPAMDCPSEENLIRAALRGLRGARLTFDLPGRTLVVEHAGPADAVLQRLQPLKLGAQLIDSVALTEPGPAAAETDPAAEARVLRALLAINALMFVVELGAGWWAQSTGLMADALDMLADAAVYGTALLAVARGAASQAAAARVAGWTQALLALLALVEVARRAWFGSEPVSLLMMGVGALALVANVACLLLIARHRDGGVHMQASYIFSANDVLANLGVIVAGALVLATGAAWPDLLIGTVIAVVVLRGARRILALT</sequence>
<reference evidence="7 8" key="1">
    <citation type="submission" date="2019-07" db="EMBL/GenBank/DDBJ databases">
        <title>Tepidimonas alkaliphilus YIM 72238 draft genome.</title>
        <authorList>
            <person name="Da Costa M.S."/>
            <person name="Froufe H.J.C."/>
            <person name="Egas C."/>
            <person name="Albuquerque L."/>
        </authorList>
    </citation>
    <scope>NUCLEOTIDE SEQUENCE [LARGE SCALE GENOMIC DNA]</scope>
    <source>
        <strain evidence="7 8">YIM 72238</strain>
    </source>
</reference>
<keyword evidence="3 5" id="KW-1133">Transmembrane helix</keyword>
<name>A0A554WBM0_9BURK</name>
<evidence type="ECO:0000259" key="6">
    <source>
        <dbReference type="Pfam" id="PF01545"/>
    </source>
</evidence>
<feature type="transmembrane region" description="Helical" evidence="5">
    <location>
        <begin position="187"/>
        <end position="209"/>
    </location>
</feature>
<dbReference type="GO" id="GO:0008324">
    <property type="term" value="F:monoatomic cation transmembrane transporter activity"/>
    <property type="evidence" value="ECO:0007669"/>
    <property type="project" value="InterPro"/>
</dbReference>
<dbReference type="AlphaFoldDB" id="A0A554WBM0"/>
<evidence type="ECO:0000313" key="8">
    <source>
        <dbReference type="Proteomes" id="UP000315736"/>
    </source>
</evidence>
<protein>
    <submittedName>
        <fullName evidence="7">Cadmium, cobalt and zinc/H(+)-K(+) antiporter</fullName>
    </submittedName>
</protein>
<feature type="transmembrane region" description="Helical" evidence="5">
    <location>
        <begin position="221"/>
        <end position="243"/>
    </location>
</feature>
<dbReference type="GO" id="GO:0016020">
    <property type="term" value="C:membrane"/>
    <property type="evidence" value="ECO:0007669"/>
    <property type="project" value="UniProtKB-SubCell"/>
</dbReference>
<comment type="caution">
    <text evidence="7">The sequence shown here is derived from an EMBL/GenBank/DDBJ whole genome shotgun (WGS) entry which is preliminary data.</text>
</comment>
<evidence type="ECO:0000256" key="5">
    <source>
        <dbReference type="SAM" id="Phobius"/>
    </source>
</evidence>
<evidence type="ECO:0000256" key="4">
    <source>
        <dbReference type="ARBA" id="ARBA00023136"/>
    </source>
</evidence>
<evidence type="ECO:0000256" key="3">
    <source>
        <dbReference type="ARBA" id="ARBA00022989"/>
    </source>
</evidence>
<accession>A0A554WBM0</accession>
<keyword evidence="2 5" id="KW-0812">Transmembrane</keyword>
<dbReference type="EMBL" id="VJNB01000002">
    <property type="protein sequence ID" value="TSE20966.1"/>
    <property type="molecule type" value="Genomic_DNA"/>
</dbReference>
<dbReference type="Proteomes" id="UP000315736">
    <property type="component" value="Unassembled WGS sequence"/>
</dbReference>
<dbReference type="InterPro" id="IPR058533">
    <property type="entry name" value="Cation_efflux_TM"/>
</dbReference>
<dbReference type="Gene3D" id="1.20.1510.10">
    <property type="entry name" value="Cation efflux protein transmembrane domain"/>
    <property type="match status" value="1"/>
</dbReference>
<feature type="transmembrane region" description="Helical" evidence="5">
    <location>
        <begin position="102"/>
        <end position="121"/>
    </location>
</feature>
<comment type="subcellular location">
    <subcellularLocation>
        <location evidence="1">Membrane</location>
        <topology evidence="1">Multi-pass membrane protein</topology>
    </subcellularLocation>
</comment>
<evidence type="ECO:0000313" key="7">
    <source>
        <dbReference type="EMBL" id="TSE20966.1"/>
    </source>
</evidence>
<dbReference type="InterPro" id="IPR036163">
    <property type="entry name" value="HMA_dom_sf"/>
</dbReference>
<keyword evidence="8" id="KW-1185">Reference proteome</keyword>
<evidence type="ECO:0000256" key="2">
    <source>
        <dbReference type="ARBA" id="ARBA00022692"/>
    </source>
</evidence>
<dbReference type="Pfam" id="PF01545">
    <property type="entry name" value="Cation_efflux"/>
    <property type="match status" value="1"/>
</dbReference>
<gene>
    <name evidence="7" type="primary">czcD_1</name>
    <name evidence="7" type="ORF">Talka_00629</name>
</gene>